<gene>
    <name evidence="6" type="ORF">D9758_011270</name>
</gene>
<dbReference type="EMBL" id="JAACJM010000095">
    <property type="protein sequence ID" value="KAF5347371.1"/>
    <property type="molecule type" value="Genomic_DNA"/>
</dbReference>
<accession>A0A8H5CUL7</accession>
<evidence type="ECO:0000313" key="6">
    <source>
        <dbReference type="EMBL" id="KAF5347371.1"/>
    </source>
</evidence>
<name>A0A8H5CUL7_9AGAR</name>
<keyword evidence="4 5" id="KW-0472">Membrane</keyword>
<dbReference type="OrthoDB" id="6770063at2759"/>
<comment type="subcellular location">
    <subcellularLocation>
        <location evidence="1">Membrane</location>
        <topology evidence="1">Multi-pass membrane protein</topology>
    </subcellularLocation>
</comment>
<dbReference type="GO" id="GO:0022857">
    <property type="term" value="F:transmembrane transporter activity"/>
    <property type="evidence" value="ECO:0007669"/>
    <property type="project" value="TreeGrafter"/>
</dbReference>
<dbReference type="PANTHER" id="PTHR23502:SF60">
    <property type="entry name" value="MAJOR FACILITATOR SUPERFAMILY (MFS) PROFILE DOMAIN-CONTAINING PROTEIN-RELATED"/>
    <property type="match status" value="1"/>
</dbReference>
<dbReference type="InterPro" id="IPR036259">
    <property type="entry name" value="MFS_trans_sf"/>
</dbReference>
<proteinExistence type="predicted"/>
<keyword evidence="3 5" id="KW-1133">Transmembrane helix</keyword>
<sequence length="67" mass="7162">MPIIGTAIFGFAVNMSSILIQLYLVDSFTYAASSVAAASTFRSLLGFAFPLFGAQLYEKLDYGGGNR</sequence>
<comment type="caution">
    <text evidence="6">The sequence shown here is derived from an EMBL/GenBank/DDBJ whole genome shotgun (WGS) entry which is preliminary data.</text>
</comment>
<evidence type="ECO:0000313" key="7">
    <source>
        <dbReference type="Proteomes" id="UP000559256"/>
    </source>
</evidence>
<evidence type="ECO:0000256" key="4">
    <source>
        <dbReference type="ARBA" id="ARBA00023136"/>
    </source>
</evidence>
<organism evidence="6 7">
    <name type="scientific">Tetrapyrgos nigripes</name>
    <dbReference type="NCBI Taxonomy" id="182062"/>
    <lineage>
        <taxon>Eukaryota</taxon>
        <taxon>Fungi</taxon>
        <taxon>Dikarya</taxon>
        <taxon>Basidiomycota</taxon>
        <taxon>Agaricomycotina</taxon>
        <taxon>Agaricomycetes</taxon>
        <taxon>Agaricomycetidae</taxon>
        <taxon>Agaricales</taxon>
        <taxon>Marasmiineae</taxon>
        <taxon>Marasmiaceae</taxon>
        <taxon>Tetrapyrgos</taxon>
    </lineage>
</organism>
<reference evidence="6 7" key="1">
    <citation type="journal article" date="2020" name="ISME J.">
        <title>Uncovering the hidden diversity of litter-decomposition mechanisms in mushroom-forming fungi.</title>
        <authorList>
            <person name="Floudas D."/>
            <person name="Bentzer J."/>
            <person name="Ahren D."/>
            <person name="Johansson T."/>
            <person name="Persson P."/>
            <person name="Tunlid A."/>
        </authorList>
    </citation>
    <scope>NUCLEOTIDE SEQUENCE [LARGE SCALE GENOMIC DNA]</scope>
    <source>
        <strain evidence="6 7">CBS 291.85</strain>
    </source>
</reference>
<feature type="transmembrane region" description="Helical" evidence="5">
    <location>
        <begin position="30"/>
        <end position="52"/>
    </location>
</feature>
<feature type="transmembrane region" description="Helical" evidence="5">
    <location>
        <begin position="7"/>
        <end position="24"/>
    </location>
</feature>
<dbReference type="AlphaFoldDB" id="A0A8H5CUL7"/>
<dbReference type="PANTHER" id="PTHR23502">
    <property type="entry name" value="MAJOR FACILITATOR SUPERFAMILY"/>
    <property type="match status" value="1"/>
</dbReference>
<keyword evidence="7" id="KW-1185">Reference proteome</keyword>
<dbReference type="SUPFAM" id="SSF103473">
    <property type="entry name" value="MFS general substrate transporter"/>
    <property type="match status" value="1"/>
</dbReference>
<dbReference type="GO" id="GO:0005886">
    <property type="term" value="C:plasma membrane"/>
    <property type="evidence" value="ECO:0007669"/>
    <property type="project" value="TreeGrafter"/>
</dbReference>
<evidence type="ECO:0000256" key="2">
    <source>
        <dbReference type="ARBA" id="ARBA00022692"/>
    </source>
</evidence>
<dbReference type="Proteomes" id="UP000559256">
    <property type="component" value="Unassembled WGS sequence"/>
</dbReference>
<evidence type="ECO:0000256" key="1">
    <source>
        <dbReference type="ARBA" id="ARBA00004141"/>
    </source>
</evidence>
<protein>
    <submittedName>
        <fullName evidence="6">Uncharacterized protein</fullName>
    </submittedName>
</protein>
<evidence type="ECO:0000256" key="5">
    <source>
        <dbReference type="SAM" id="Phobius"/>
    </source>
</evidence>
<keyword evidence="2 5" id="KW-0812">Transmembrane</keyword>
<evidence type="ECO:0000256" key="3">
    <source>
        <dbReference type="ARBA" id="ARBA00022989"/>
    </source>
</evidence>